<keyword evidence="2" id="KW-1185">Reference proteome</keyword>
<gene>
    <name evidence="1" type="ORF">BSAL_47690</name>
</gene>
<proteinExistence type="predicted"/>
<protein>
    <submittedName>
        <fullName evidence="1">Uncharacterized protein</fullName>
    </submittedName>
</protein>
<dbReference type="VEuPathDB" id="TriTrypDB:BSAL_47690"/>
<reference evidence="2" key="1">
    <citation type="submission" date="2015-09" db="EMBL/GenBank/DDBJ databases">
        <authorList>
            <consortium name="Pathogen Informatics"/>
        </authorList>
    </citation>
    <scope>NUCLEOTIDE SEQUENCE [LARGE SCALE GENOMIC DNA]</scope>
    <source>
        <strain evidence="2">Lake Konstanz</strain>
    </source>
</reference>
<name>A0A0S4JYZ0_BODSA</name>
<feature type="non-terminal residue" evidence="1">
    <location>
        <position position="280"/>
    </location>
</feature>
<evidence type="ECO:0000313" key="1">
    <source>
        <dbReference type="EMBL" id="CUG94339.1"/>
    </source>
</evidence>
<organism evidence="1 2">
    <name type="scientific">Bodo saltans</name>
    <name type="common">Flagellated protozoan</name>
    <dbReference type="NCBI Taxonomy" id="75058"/>
    <lineage>
        <taxon>Eukaryota</taxon>
        <taxon>Discoba</taxon>
        <taxon>Euglenozoa</taxon>
        <taxon>Kinetoplastea</taxon>
        <taxon>Metakinetoplastina</taxon>
        <taxon>Eubodonida</taxon>
        <taxon>Bodonidae</taxon>
        <taxon>Bodo</taxon>
    </lineage>
</organism>
<evidence type="ECO:0000313" key="2">
    <source>
        <dbReference type="Proteomes" id="UP000051952"/>
    </source>
</evidence>
<dbReference type="Proteomes" id="UP000051952">
    <property type="component" value="Unassembled WGS sequence"/>
</dbReference>
<dbReference type="AlphaFoldDB" id="A0A0S4JYZ0"/>
<sequence length="280" mass="29852">MRTVALFPFMRCYVDYVPDAAAASGAPSASTSPYLVERSIDEYKSDLLQSNATNSELGPLGVIAPDRLLAITSEDNDVAAFVRATQQHFAFDDAKFTAHVALAVIPPSSETPQQTQQQIALTLAVSHVGADARSAFTIMKKFLDHLETAINAEEDSINGSGNQHNNSSSPVNLFDALGFENIVKSPLRLPIVPDSFPPLVTPPAPDVPRHECSSAKIASTLTVMPKNTLDALLALTKNWQGAKLTSVKTGDEIPNARRLSIQAIFSAAGAIATLMRADPA</sequence>
<dbReference type="EMBL" id="CYKH01002236">
    <property type="protein sequence ID" value="CUG94339.1"/>
    <property type="molecule type" value="Genomic_DNA"/>
</dbReference>
<accession>A0A0S4JYZ0</accession>